<dbReference type="RefSeq" id="WP_014909979.1">
    <property type="nucleotide sequence ID" value="NZ_JAYMRS010000008.1"/>
</dbReference>
<evidence type="ECO:0000259" key="1">
    <source>
        <dbReference type="Pfam" id="PF04149"/>
    </source>
</evidence>
<dbReference type="EMBL" id="JAYMRS010000008">
    <property type="protein sequence ID" value="MFB8769933.1"/>
    <property type="molecule type" value="Genomic_DNA"/>
</dbReference>
<comment type="caution">
    <text evidence="2">The sequence shown here is derived from an EMBL/GenBank/DDBJ whole genome shotgun (WGS) entry which is preliminary data.</text>
</comment>
<dbReference type="Proteomes" id="UP001585053">
    <property type="component" value="Unassembled WGS sequence"/>
</dbReference>
<sequence>MMTDEWGKSSYSNGTGGNCVEARATGQGAAMRDTQNRELGHLGFDTKEWTALLGTLKK</sequence>
<reference evidence="2 3" key="1">
    <citation type="submission" date="2024-01" db="EMBL/GenBank/DDBJ databases">
        <title>Genome mining of biosynthetic gene clusters to explore secondary metabolites of Streptomyces sp.</title>
        <authorList>
            <person name="Baig A."/>
            <person name="Ajitkumar Shintre N."/>
            <person name="Kumar H."/>
            <person name="Anbarasu A."/>
            <person name="Ramaiah S."/>
        </authorList>
    </citation>
    <scope>NUCLEOTIDE SEQUENCE [LARGE SCALE GENOMIC DNA]</scope>
    <source>
        <strain evidence="2 3">A01</strain>
    </source>
</reference>
<evidence type="ECO:0000313" key="3">
    <source>
        <dbReference type="Proteomes" id="UP001585053"/>
    </source>
</evidence>
<name>A0ABV5DZB3_9ACTN</name>
<evidence type="ECO:0000313" key="2">
    <source>
        <dbReference type="EMBL" id="MFB8769933.1"/>
    </source>
</evidence>
<dbReference type="Pfam" id="PF04149">
    <property type="entry name" value="DUF397"/>
    <property type="match status" value="1"/>
</dbReference>
<keyword evidence="3" id="KW-1185">Reference proteome</keyword>
<gene>
    <name evidence="2" type="ORF">VSQ78_19670</name>
</gene>
<feature type="domain" description="DUF397" evidence="1">
    <location>
        <begin position="5"/>
        <end position="57"/>
    </location>
</feature>
<proteinExistence type="predicted"/>
<organism evidence="2 3">
    <name type="scientific">Nocardiopsis alba</name>
    <dbReference type="NCBI Taxonomy" id="53437"/>
    <lineage>
        <taxon>Bacteria</taxon>
        <taxon>Bacillati</taxon>
        <taxon>Actinomycetota</taxon>
        <taxon>Actinomycetes</taxon>
        <taxon>Streptosporangiales</taxon>
        <taxon>Nocardiopsidaceae</taxon>
        <taxon>Nocardiopsis</taxon>
    </lineage>
</organism>
<protein>
    <submittedName>
        <fullName evidence="2">DUF397 domain-containing protein</fullName>
    </submittedName>
</protein>
<dbReference type="InterPro" id="IPR007278">
    <property type="entry name" value="DUF397"/>
</dbReference>
<accession>A0ABV5DZB3</accession>